<dbReference type="RefSeq" id="WP_161836441.1">
    <property type="nucleotide sequence ID" value="NZ_CP048000.1"/>
</dbReference>
<dbReference type="PANTHER" id="PTHR12110">
    <property type="entry name" value="HYDROXYPYRUVATE ISOMERASE"/>
    <property type="match status" value="1"/>
</dbReference>
<evidence type="ECO:0000313" key="3">
    <source>
        <dbReference type="Proteomes" id="UP000464314"/>
    </source>
</evidence>
<dbReference type="Gene3D" id="3.20.20.150">
    <property type="entry name" value="Divalent-metal-dependent TIM barrel enzymes"/>
    <property type="match status" value="1"/>
</dbReference>
<organism evidence="2 3">
    <name type="scientific">Anaerocolumna sedimenticola</name>
    <dbReference type="NCBI Taxonomy" id="2696063"/>
    <lineage>
        <taxon>Bacteria</taxon>
        <taxon>Bacillati</taxon>
        <taxon>Bacillota</taxon>
        <taxon>Clostridia</taxon>
        <taxon>Lachnospirales</taxon>
        <taxon>Lachnospiraceae</taxon>
        <taxon>Anaerocolumna</taxon>
    </lineage>
</organism>
<feature type="domain" description="Xylose isomerase-like TIM barrel" evidence="1">
    <location>
        <begin position="14"/>
        <end position="241"/>
    </location>
</feature>
<name>A0A6P1THZ4_9FIRM</name>
<keyword evidence="3" id="KW-1185">Reference proteome</keyword>
<dbReference type="InterPro" id="IPR050312">
    <property type="entry name" value="IolE/XylAMocC-like"/>
</dbReference>
<sequence>MQVGCALLSEEDISLAKEIGYDYIELMGKYLVSLSDMEYGKLVQKLDNYQILCQGINAYCPKEIVIAGPGFDIENAYQYAKKCAKRAKEAGAKCIGIGSPNSRNLPEGFPREIALLQLSEFLKVTAEEFGKFNITVCLEALAPCYCNFINTVQEAVNVVKKINWENIRIVLDFYNMEHIGEADEDLTDYIPYIAHTHISDDDGAPNRRYFLKEEKAMIHQKRISKLYNLEYKGAISVEVDLPVHQAMAQKSFDIIKKSIISNWEAK</sequence>
<dbReference type="InterPro" id="IPR013022">
    <property type="entry name" value="Xyl_isomerase-like_TIM-brl"/>
</dbReference>
<gene>
    <name evidence="2" type="ORF">Ana3638_01660</name>
</gene>
<evidence type="ECO:0000313" key="2">
    <source>
        <dbReference type="EMBL" id="QHQ59661.1"/>
    </source>
</evidence>
<evidence type="ECO:0000259" key="1">
    <source>
        <dbReference type="Pfam" id="PF01261"/>
    </source>
</evidence>
<dbReference type="InterPro" id="IPR036237">
    <property type="entry name" value="Xyl_isomerase-like_sf"/>
</dbReference>
<proteinExistence type="predicted"/>
<dbReference type="KEGG" id="anr:Ana3638_01660"/>
<accession>A0A6P1THZ4</accession>
<dbReference type="Pfam" id="PF01261">
    <property type="entry name" value="AP_endonuc_2"/>
    <property type="match status" value="1"/>
</dbReference>
<dbReference type="AlphaFoldDB" id="A0A6P1THZ4"/>
<reference evidence="2 3" key="1">
    <citation type="submission" date="2020-01" db="EMBL/GenBank/DDBJ databases">
        <title>Genome analysis of Anaerocolumna sp. CBA3638.</title>
        <authorList>
            <person name="Kim J."/>
            <person name="Roh S.W."/>
        </authorList>
    </citation>
    <scope>NUCLEOTIDE SEQUENCE [LARGE SCALE GENOMIC DNA]</scope>
    <source>
        <strain evidence="2 3">CBA3638</strain>
    </source>
</reference>
<dbReference type="EMBL" id="CP048000">
    <property type="protein sequence ID" value="QHQ59661.1"/>
    <property type="molecule type" value="Genomic_DNA"/>
</dbReference>
<dbReference type="Proteomes" id="UP000464314">
    <property type="component" value="Chromosome"/>
</dbReference>
<protein>
    <submittedName>
        <fullName evidence="2">TIM barrel protein</fullName>
    </submittedName>
</protein>
<dbReference type="SUPFAM" id="SSF51658">
    <property type="entry name" value="Xylose isomerase-like"/>
    <property type="match status" value="1"/>
</dbReference>